<dbReference type="EMBL" id="JBFQGM010000010">
    <property type="protein sequence ID" value="MFL9463953.1"/>
    <property type="molecule type" value="Genomic_DNA"/>
</dbReference>
<keyword evidence="2" id="KW-1185">Reference proteome</keyword>
<organism evidence="1 2">
    <name type="scientific">Scytonema tolypothrichoides VB-61278_2</name>
    <dbReference type="NCBI Taxonomy" id="3232314"/>
    <lineage>
        <taxon>Bacteria</taxon>
        <taxon>Bacillati</taxon>
        <taxon>Cyanobacteriota</taxon>
        <taxon>Cyanophyceae</taxon>
        <taxon>Nostocales</taxon>
        <taxon>Scytonemataceae</taxon>
        <taxon>Scytonema</taxon>
    </lineage>
</organism>
<proteinExistence type="predicted"/>
<evidence type="ECO:0000313" key="2">
    <source>
        <dbReference type="Proteomes" id="UP001628874"/>
    </source>
</evidence>
<reference evidence="1 2" key="1">
    <citation type="submission" date="2024-07" db="EMBL/GenBank/DDBJ databases">
        <authorList>
            <person name="Tripathy S."/>
        </authorList>
    </citation>
    <scope>NUCLEOTIDE SEQUENCE [LARGE SCALE GENOMIC DNA]</scope>
    <source>
        <strain evidence="1 2">VB-61278_2</strain>
    </source>
</reference>
<protein>
    <submittedName>
        <fullName evidence="1">Uncharacterized protein</fullName>
    </submittedName>
</protein>
<gene>
    <name evidence="1" type="ORF">AB0759_25415</name>
</gene>
<accession>A0ABW8WSB6</accession>
<dbReference type="RefSeq" id="WP_272899733.1">
    <property type="nucleotide sequence ID" value="NZ_JBFQGM010000010.1"/>
</dbReference>
<sequence length="40" mass="4263">MMLAESLCEDEQIICVSIATLSSVFAQQGLQFLSAEAVGE</sequence>
<name>A0ABW8WSB6_9CYAN</name>
<evidence type="ECO:0000313" key="1">
    <source>
        <dbReference type="EMBL" id="MFL9463953.1"/>
    </source>
</evidence>
<dbReference type="Proteomes" id="UP001628874">
    <property type="component" value="Unassembled WGS sequence"/>
</dbReference>
<comment type="caution">
    <text evidence="1">The sequence shown here is derived from an EMBL/GenBank/DDBJ whole genome shotgun (WGS) entry which is preliminary data.</text>
</comment>